<sequence>MSGFSFNLLKITDPQFRLGRLIFSRNKHEKILDTPNCFVYTMRGSVPHLTPDNLQTIPVDALGITLEHFLEAQPPSSTHFVGGIHKFLNLEDYLLFFDVRDSGKLQIISFNTDKFVSVVTNQGCRKVTTEEYVRYMNIYNPDIFASMADLIPVKNPSLKRVKKSVDRTLNWLDETLEQTKEGIHVFGVVTGHDKHEERVRSAQETANRNVAGFVLNGLDLDMTSKERLDLMKISLKHLPKNKPRVAYGLGAPGLTIGIDIFDTSYPSEETSLGHGLTFLILEDGIQNEQEKFINLWDNKYRTDFRPILDGCKCYACQNHTRAYIHHLLDTHEMLATVLLMSHNLFHYLQFFKDIRKSIDNNTFTNIAKRFISMYGNDIKMNKAEIKNFLF</sequence>
<comment type="caution">
    <text evidence="1">The sequence shown here is derived from an EMBL/GenBank/DDBJ whole genome shotgun (WGS) entry which is preliminary data.</text>
</comment>
<evidence type="ECO:0000313" key="2">
    <source>
        <dbReference type="Proteomes" id="UP000789702"/>
    </source>
</evidence>
<accession>A0ACA9KAX9</accession>
<proteinExistence type="predicted"/>
<name>A0ACA9KAX9_9GLOM</name>
<dbReference type="Proteomes" id="UP000789702">
    <property type="component" value="Unassembled WGS sequence"/>
</dbReference>
<gene>
    <name evidence="1" type="ORF">DHETER_LOCUS1371</name>
</gene>
<reference evidence="1" key="1">
    <citation type="submission" date="2021-06" db="EMBL/GenBank/DDBJ databases">
        <authorList>
            <person name="Kallberg Y."/>
            <person name="Tangrot J."/>
            <person name="Rosling A."/>
        </authorList>
    </citation>
    <scope>NUCLEOTIDE SEQUENCE</scope>
    <source>
        <strain evidence="1">IL203A</strain>
    </source>
</reference>
<organism evidence="1 2">
    <name type="scientific">Dentiscutata heterogama</name>
    <dbReference type="NCBI Taxonomy" id="1316150"/>
    <lineage>
        <taxon>Eukaryota</taxon>
        <taxon>Fungi</taxon>
        <taxon>Fungi incertae sedis</taxon>
        <taxon>Mucoromycota</taxon>
        <taxon>Glomeromycotina</taxon>
        <taxon>Glomeromycetes</taxon>
        <taxon>Diversisporales</taxon>
        <taxon>Gigasporaceae</taxon>
        <taxon>Dentiscutata</taxon>
    </lineage>
</organism>
<protein>
    <submittedName>
        <fullName evidence="1">740_t:CDS:1</fullName>
    </submittedName>
</protein>
<evidence type="ECO:0000313" key="1">
    <source>
        <dbReference type="EMBL" id="CAG8463051.1"/>
    </source>
</evidence>
<keyword evidence="2" id="KW-1185">Reference proteome</keyword>
<dbReference type="EMBL" id="CAJVPU010000820">
    <property type="protein sequence ID" value="CAG8463051.1"/>
    <property type="molecule type" value="Genomic_DNA"/>
</dbReference>